<name>A0A699VT38_TANCI</name>
<sequence length="53" mass="5066">GGGGGSEVMAVGAMTMWMVGVVAVKWRWGGAWGVVAAAVDRGDSGGVAASGGE</sequence>
<feature type="non-terminal residue" evidence="1">
    <location>
        <position position="1"/>
    </location>
</feature>
<reference evidence="1" key="1">
    <citation type="journal article" date="2019" name="Sci. Rep.">
        <title>Draft genome of Tanacetum cinerariifolium, the natural source of mosquito coil.</title>
        <authorList>
            <person name="Yamashiro T."/>
            <person name="Shiraishi A."/>
            <person name="Satake H."/>
            <person name="Nakayama K."/>
        </authorList>
    </citation>
    <scope>NUCLEOTIDE SEQUENCE</scope>
</reference>
<comment type="caution">
    <text evidence="1">The sequence shown here is derived from an EMBL/GenBank/DDBJ whole genome shotgun (WGS) entry which is preliminary data.</text>
</comment>
<protein>
    <submittedName>
        <fullName evidence="1">Uncharacterized protein</fullName>
    </submittedName>
</protein>
<organism evidence="1">
    <name type="scientific">Tanacetum cinerariifolium</name>
    <name type="common">Dalmatian daisy</name>
    <name type="synonym">Chrysanthemum cinerariifolium</name>
    <dbReference type="NCBI Taxonomy" id="118510"/>
    <lineage>
        <taxon>Eukaryota</taxon>
        <taxon>Viridiplantae</taxon>
        <taxon>Streptophyta</taxon>
        <taxon>Embryophyta</taxon>
        <taxon>Tracheophyta</taxon>
        <taxon>Spermatophyta</taxon>
        <taxon>Magnoliopsida</taxon>
        <taxon>eudicotyledons</taxon>
        <taxon>Gunneridae</taxon>
        <taxon>Pentapetalae</taxon>
        <taxon>asterids</taxon>
        <taxon>campanulids</taxon>
        <taxon>Asterales</taxon>
        <taxon>Asteraceae</taxon>
        <taxon>Asteroideae</taxon>
        <taxon>Anthemideae</taxon>
        <taxon>Anthemidinae</taxon>
        <taxon>Tanacetum</taxon>
    </lineage>
</organism>
<proteinExistence type="predicted"/>
<dbReference type="AlphaFoldDB" id="A0A699VT38"/>
<dbReference type="EMBL" id="BKCJ011504925">
    <property type="protein sequence ID" value="GFD38732.1"/>
    <property type="molecule type" value="Genomic_DNA"/>
</dbReference>
<evidence type="ECO:0000313" key="1">
    <source>
        <dbReference type="EMBL" id="GFD38732.1"/>
    </source>
</evidence>
<gene>
    <name evidence="1" type="ORF">Tci_910701</name>
</gene>
<accession>A0A699VT38</accession>